<dbReference type="EMBL" id="QRHP01000005">
    <property type="protein sequence ID" value="RHF85123.1"/>
    <property type="molecule type" value="Genomic_DNA"/>
</dbReference>
<keyword evidence="1 3" id="KW-0328">Glycosyltransferase</keyword>
<dbReference type="AlphaFoldDB" id="A0A414QWH2"/>
<dbReference type="Proteomes" id="UP000283701">
    <property type="component" value="Unassembled WGS sequence"/>
</dbReference>
<protein>
    <submittedName>
        <fullName evidence="3">Alpha-1,2-fucosyltransferase</fullName>
    </submittedName>
</protein>
<proteinExistence type="predicted"/>
<dbReference type="InterPro" id="IPR002516">
    <property type="entry name" value="Glyco_trans_11"/>
</dbReference>
<dbReference type="GO" id="GO:0016020">
    <property type="term" value="C:membrane"/>
    <property type="evidence" value="ECO:0007669"/>
    <property type="project" value="InterPro"/>
</dbReference>
<reference evidence="3 4" key="1">
    <citation type="submission" date="2018-08" db="EMBL/GenBank/DDBJ databases">
        <title>A genome reference for cultivated species of the human gut microbiota.</title>
        <authorList>
            <person name="Zou Y."/>
            <person name="Xue W."/>
            <person name="Luo G."/>
        </authorList>
    </citation>
    <scope>NUCLEOTIDE SEQUENCE [LARGE SCALE GENOMIC DNA]</scope>
    <source>
        <strain evidence="3 4">AM23-23AC</strain>
    </source>
</reference>
<evidence type="ECO:0000256" key="1">
    <source>
        <dbReference type="ARBA" id="ARBA00022676"/>
    </source>
</evidence>
<dbReference type="PANTHER" id="PTHR11927">
    <property type="entry name" value="GALACTOSIDE 2-L-FUCOSYLTRANSFERASE"/>
    <property type="match status" value="1"/>
</dbReference>
<evidence type="ECO:0000313" key="4">
    <source>
        <dbReference type="Proteomes" id="UP000283701"/>
    </source>
</evidence>
<name>A0A414QWH2_9FIRM</name>
<accession>A0A414QWH2</accession>
<comment type="caution">
    <text evidence="3">The sequence shown here is derived from an EMBL/GenBank/DDBJ whole genome shotgun (WGS) entry which is preliminary data.</text>
</comment>
<evidence type="ECO:0000256" key="2">
    <source>
        <dbReference type="ARBA" id="ARBA00022679"/>
    </source>
</evidence>
<dbReference type="Pfam" id="PF01531">
    <property type="entry name" value="Glyco_transf_11"/>
    <property type="match status" value="1"/>
</dbReference>
<gene>
    <name evidence="3" type="ORF">DW654_06860</name>
</gene>
<dbReference type="GO" id="GO:0008107">
    <property type="term" value="F:galactoside 2-alpha-L-fucosyltransferase activity"/>
    <property type="evidence" value="ECO:0007669"/>
    <property type="project" value="InterPro"/>
</dbReference>
<evidence type="ECO:0000313" key="3">
    <source>
        <dbReference type="EMBL" id="RHF85123.1"/>
    </source>
</evidence>
<dbReference type="RefSeq" id="WP_118202822.1">
    <property type="nucleotide sequence ID" value="NZ_QRHP01000005.1"/>
</dbReference>
<dbReference type="GO" id="GO:0005975">
    <property type="term" value="P:carbohydrate metabolic process"/>
    <property type="evidence" value="ECO:0007669"/>
    <property type="project" value="InterPro"/>
</dbReference>
<keyword evidence="2 3" id="KW-0808">Transferase</keyword>
<organism evidence="3 4">
    <name type="scientific">Roseburia inulinivorans</name>
    <dbReference type="NCBI Taxonomy" id="360807"/>
    <lineage>
        <taxon>Bacteria</taxon>
        <taxon>Bacillati</taxon>
        <taxon>Bacillota</taxon>
        <taxon>Clostridia</taxon>
        <taxon>Lachnospirales</taxon>
        <taxon>Lachnospiraceae</taxon>
        <taxon>Roseburia</taxon>
    </lineage>
</organism>
<dbReference type="CDD" id="cd11301">
    <property type="entry name" value="Fut1_Fut2_like"/>
    <property type="match status" value="1"/>
</dbReference>
<dbReference type="PANTHER" id="PTHR11927:SF9">
    <property type="entry name" value="L-FUCOSYLTRANSFERASE"/>
    <property type="match status" value="1"/>
</dbReference>
<sequence>MIYVEILGRIGNQMFSYAFARVLQEAYPRQKKEKIAFDFSNFEFGKEDKNALMHYDCSNNIVEEKRKCSIIQRILLKIYFRARSRMVIKNERDINEVEEKWKDLLSIFGIYINSFNYHKFKYKPITRNFLLLGYFESSSFFEEIDGEIRKEFRPINNETSKYASSIIDSIIEAGEGSVCVGIRRGDFESGSNVPFCSVCSVGYYERAIKLIKEKVEKPRFFFFTEEPEWVRKNICIPPNSLIIGDDKIKYWDKLYVMSKCTNFIVSNSTYVWWAQHLSTSRKIVIAPDRWRNITPEMHRAIYETDWITIEP</sequence>